<dbReference type="InterPro" id="IPR027417">
    <property type="entry name" value="P-loop_NTPase"/>
</dbReference>
<dbReference type="OrthoDB" id="406381at2759"/>
<gene>
    <name evidence="2" type="ORF">SNAT2548_LOCUS6074</name>
</gene>
<feature type="chain" id="PRO_5032910431" description="Protein kinase domain-containing protein" evidence="1">
    <location>
        <begin position="22"/>
        <end position="342"/>
    </location>
</feature>
<reference evidence="2" key="1">
    <citation type="submission" date="2021-02" db="EMBL/GenBank/DDBJ databases">
        <authorList>
            <person name="Dougan E. K."/>
            <person name="Rhodes N."/>
            <person name="Thang M."/>
            <person name="Chan C."/>
        </authorList>
    </citation>
    <scope>NUCLEOTIDE SEQUENCE</scope>
</reference>
<keyword evidence="3" id="KW-1185">Reference proteome</keyword>
<evidence type="ECO:0008006" key="4">
    <source>
        <dbReference type="Google" id="ProtNLM"/>
    </source>
</evidence>
<sequence>MRHFFFLWFHLVTLVAPPLRASGGEAEPAACALLQHGLVLRGPQEQRLQDAQPISWLHFPKAGSSFINAIVHLPGVCPSMSNLTISKDLLGECWLTKWNLNFCQKACEFDKFTCPEHPAYEKHPTITDYSAQHGKLMGMFRDPDQRILSGYHDDANNLAAINYADYLHEDLRIQNCTYMGDDVPKVPILDFAESWKGGMAYQVLTENPSTQTLDPKRSKITLEDAQEAAQRVRDGFAFVGITEEWDLSICLFHKMFGGACHAGDFENTRPSSPGKSASMNYDVTELMGWHDHVDAVVYAAAVQVFEANLDAFDVSHRTCQECYLAANRTSGEVTWHGSTLPG</sequence>
<proteinExistence type="predicted"/>
<dbReference type="AlphaFoldDB" id="A0A812JCU8"/>
<accession>A0A812JCU8</accession>
<comment type="caution">
    <text evidence="2">The sequence shown here is derived from an EMBL/GenBank/DDBJ whole genome shotgun (WGS) entry which is preliminary data.</text>
</comment>
<dbReference type="Gene3D" id="3.40.50.300">
    <property type="entry name" value="P-loop containing nucleotide triphosphate hydrolases"/>
    <property type="match status" value="1"/>
</dbReference>
<protein>
    <recommendedName>
        <fullName evidence="4">Protein kinase domain-containing protein</fullName>
    </recommendedName>
</protein>
<evidence type="ECO:0000256" key="1">
    <source>
        <dbReference type="SAM" id="SignalP"/>
    </source>
</evidence>
<evidence type="ECO:0000313" key="3">
    <source>
        <dbReference type="Proteomes" id="UP000604046"/>
    </source>
</evidence>
<dbReference type="Proteomes" id="UP000604046">
    <property type="component" value="Unassembled WGS sequence"/>
</dbReference>
<organism evidence="2 3">
    <name type="scientific">Symbiodinium natans</name>
    <dbReference type="NCBI Taxonomy" id="878477"/>
    <lineage>
        <taxon>Eukaryota</taxon>
        <taxon>Sar</taxon>
        <taxon>Alveolata</taxon>
        <taxon>Dinophyceae</taxon>
        <taxon>Suessiales</taxon>
        <taxon>Symbiodiniaceae</taxon>
        <taxon>Symbiodinium</taxon>
    </lineage>
</organism>
<feature type="signal peptide" evidence="1">
    <location>
        <begin position="1"/>
        <end position="21"/>
    </location>
</feature>
<keyword evidence="1" id="KW-0732">Signal</keyword>
<evidence type="ECO:0000313" key="2">
    <source>
        <dbReference type="EMBL" id="CAE7201878.1"/>
    </source>
</evidence>
<dbReference type="EMBL" id="CAJNDS010000399">
    <property type="protein sequence ID" value="CAE7201878.1"/>
    <property type="molecule type" value="Genomic_DNA"/>
</dbReference>
<name>A0A812JCU8_9DINO</name>